<dbReference type="PATRIC" id="fig|452652.3.peg.1188"/>
<dbReference type="KEGG" id="ksk:KSE_11910"/>
<evidence type="ECO:0000313" key="2">
    <source>
        <dbReference type="EMBL" id="BAJ27024.1"/>
    </source>
</evidence>
<reference evidence="2 3" key="1">
    <citation type="journal article" date="2010" name="DNA Res.">
        <title>Genome sequence of Kitasatospora setae NBRC 14216T: an evolutionary snapshot of the family Streptomycetaceae.</title>
        <authorList>
            <person name="Ichikawa N."/>
            <person name="Oguchi A."/>
            <person name="Ikeda H."/>
            <person name="Ishikawa J."/>
            <person name="Kitani S."/>
            <person name="Watanabe Y."/>
            <person name="Nakamura S."/>
            <person name="Katano Y."/>
            <person name="Kishi E."/>
            <person name="Sasagawa M."/>
            <person name="Ankai A."/>
            <person name="Fukui S."/>
            <person name="Hashimoto Y."/>
            <person name="Kamata S."/>
            <person name="Otoguro M."/>
            <person name="Tanikawa S."/>
            <person name="Nihira T."/>
            <person name="Horinouchi S."/>
            <person name="Ohnishi Y."/>
            <person name="Hayakawa M."/>
            <person name="Kuzuyama T."/>
            <person name="Arisawa A."/>
            <person name="Nomoto F."/>
            <person name="Miura H."/>
            <person name="Takahashi Y."/>
            <person name="Fujita N."/>
        </authorList>
    </citation>
    <scope>NUCLEOTIDE SEQUENCE [LARGE SCALE GENOMIC DNA]</scope>
    <source>
        <strain evidence="3">ATCC 33774 / DSM 43861 / JCM 3304 / KCC A-0304 / NBRC 14216 / KM-6054</strain>
    </source>
</reference>
<organism evidence="2 3">
    <name type="scientific">Kitasatospora setae (strain ATCC 33774 / DSM 43861 / JCM 3304 / KCC A-0304 / NBRC 14216 / KM-6054)</name>
    <name type="common">Streptomyces setae</name>
    <dbReference type="NCBI Taxonomy" id="452652"/>
    <lineage>
        <taxon>Bacteria</taxon>
        <taxon>Bacillati</taxon>
        <taxon>Actinomycetota</taxon>
        <taxon>Actinomycetes</taxon>
        <taxon>Kitasatosporales</taxon>
        <taxon>Streptomycetaceae</taxon>
        <taxon>Kitasatospora</taxon>
    </lineage>
</organism>
<sequence>MSTSIEHSTGDWAEVLPLFGAGEEPPDRLRPRIDRARDAARRRYSGSGLPLPVPEALEHLIAGHTDSTAEYAGNSYQRALQLLVAECGSDTNTFATFSSPESLYRGLDEQLSAAGVPAELLPCAYLFGGPPEQFPDIPRSVDGYPALGHLPTARAGAVAAAYRAAQDRVDPAYRYELDRLTTLLELEDQSWVSYREDESYPRLTLFFYLG</sequence>
<dbReference type="Pfam" id="PF24740">
    <property type="entry name" value="DUF7691"/>
    <property type="match status" value="1"/>
</dbReference>
<proteinExistence type="predicted"/>
<gene>
    <name evidence="2" type="ordered locus">KSE_11910</name>
</gene>
<dbReference type="EMBL" id="AP010968">
    <property type="protein sequence ID" value="BAJ27024.1"/>
    <property type="molecule type" value="Genomic_DNA"/>
</dbReference>
<dbReference type="Proteomes" id="UP000007076">
    <property type="component" value="Chromosome"/>
</dbReference>
<protein>
    <recommendedName>
        <fullName evidence="1">DUF7691 domain-containing protein</fullName>
    </recommendedName>
</protein>
<dbReference type="InterPro" id="IPR056108">
    <property type="entry name" value="DUF7691"/>
</dbReference>
<name>E4N743_KITSK</name>
<feature type="domain" description="DUF7691" evidence="1">
    <location>
        <begin position="1"/>
        <end position="208"/>
    </location>
</feature>
<evidence type="ECO:0000259" key="1">
    <source>
        <dbReference type="Pfam" id="PF24740"/>
    </source>
</evidence>
<dbReference type="RefSeq" id="WP_014134342.1">
    <property type="nucleotide sequence ID" value="NC_016109.1"/>
</dbReference>
<accession>E4N743</accession>
<evidence type="ECO:0000313" key="3">
    <source>
        <dbReference type="Proteomes" id="UP000007076"/>
    </source>
</evidence>
<dbReference type="AlphaFoldDB" id="E4N743"/>
<dbReference type="eggNOG" id="ENOG50340C4">
    <property type="taxonomic scope" value="Bacteria"/>
</dbReference>
<keyword evidence="3" id="KW-1185">Reference proteome</keyword>
<dbReference type="HOGENOM" id="CLU_1271669_0_0_11"/>